<evidence type="ECO:0000313" key="4">
    <source>
        <dbReference type="EMBL" id="MFC5722951.1"/>
    </source>
</evidence>
<dbReference type="Gene3D" id="3.20.20.70">
    <property type="entry name" value="Aldolase class I"/>
    <property type="match status" value="1"/>
</dbReference>
<dbReference type="PROSITE" id="PS51257">
    <property type="entry name" value="PROKAR_LIPOPROTEIN"/>
    <property type="match status" value="1"/>
</dbReference>
<feature type="region of interest" description="Disordered" evidence="1">
    <location>
        <begin position="23"/>
        <end position="80"/>
    </location>
</feature>
<feature type="compositionally biased region" description="Low complexity" evidence="1">
    <location>
        <begin position="43"/>
        <end position="61"/>
    </location>
</feature>
<reference evidence="5" key="1">
    <citation type="journal article" date="2019" name="Int. J. Syst. Evol. Microbiol.">
        <title>The Global Catalogue of Microorganisms (GCM) 10K type strain sequencing project: providing services to taxonomists for standard genome sequencing and annotation.</title>
        <authorList>
            <consortium name="The Broad Institute Genomics Platform"/>
            <consortium name="The Broad Institute Genome Sequencing Center for Infectious Disease"/>
            <person name="Wu L."/>
            <person name="Ma J."/>
        </authorList>
    </citation>
    <scope>NUCLEOTIDE SEQUENCE [LARGE SCALE GENOMIC DNA]</scope>
    <source>
        <strain evidence="5">CGMCC 4.7304</strain>
    </source>
</reference>
<evidence type="ECO:0000256" key="1">
    <source>
        <dbReference type="SAM" id="MobiDB-lite"/>
    </source>
</evidence>
<proteinExistence type="predicted"/>
<keyword evidence="5" id="KW-1185">Reference proteome</keyword>
<dbReference type="InterPro" id="IPR004352">
    <property type="entry name" value="GH114_TIM-barrel"/>
</dbReference>
<feature type="signal peptide" evidence="2">
    <location>
        <begin position="1"/>
        <end position="32"/>
    </location>
</feature>
<keyword evidence="2" id="KW-0732">Signal</keyword>
<dbReference type="Pfam" id="PF03537">
    <property type="entry name" value="Glyco_hydro_114"/>
    <property type="match status" value="1"/>
</dbReference>
<feature type="chain" id="PRO_5045967682" evidence="2">
    <location>
        <begin position="33"/>
        <end position="304"/>
    </location>
</feature>
<dbReference type="EMBL" id="JBHSPB010000014">
    <property type="protein sequence ID" value="MFC5722951.1"/>
    <property type="molecule type" value="Genomic_DNA"/>
</dbReference>
<dbReference type="Proteomes" id="UP001596083">
    <property type="component" value="Unassembled WGS sequence"/>
</dbReference>
<organism evidence="4 5">
    <name type="scientific">Streptomyces gamaensis</name>
    <dbReference type="NCBI Taxonomy" id="1763542"/>
    <lineage>
        <taxon>Bacteria</taxon>
        <taxon>Bacillati</taxon>
        <taxon>Actinomycetota</taxon>
        <taxon>Actinomycetes</taxon>
        <taxon>Kitasatosporales</taxon>
        <taxon>Streptomycetaceae</taxon>
        <taxon>Streptomyces</taxon>
    </lineage>
</organism>
<dbReference type="SUPFAM" id="SSF51445">
    <property type="entry name" value="(Trans)glycosidases"/>
    <property type="match status" value="1"/>
</dbReference>
<gene>
    <name evidence="4" type="ORF">ACFP1Z_22550</name>
</gene>
<evidence type="ECO:0000256" key="2">
    <source>
        <dbReference type="SAM" id="SignalP"/>
    </source>
</evidence>
<accession>A0ABW0Z2J0</accession>
<protein>
    <submittedName>
        <fullName evidence="4">Endo alpha-1,4 polygalactosaminidase</fullName>
    </submittedName>
</protein>
<dbReference type="InterPro" id="IPR013785">
    <property type="entry name" value="Aldolase_TIM"/>
</dbReference>
<dbReference type="InterPro" id="IPR017853">
    <property type="entry name" value="GH"/>
</dbReference>
<dbReference type="RefSeq" id="WP_390318779.1">
    <property type="nucleotide sequence ID" value="NZ_JBHSPB010000014.1"/>
</dbReference>
<name>A0ABW0Z2J0_9ACTN</name>
<feature type="domain" description="Glycoside-hydrolase family GH114 TIM-barrel" evidence="3">
    <location>
        <begin position="82"/>
        <end position="300"/>
    </location>
</feature>
<evidence type="ECO:0000259" key="3">
    <source>
        <dbReference type="Pfam" id="PF03537"/>
    </source>
</evidence>
<dbReference type="PANTHER" id="PTHR35273:SF2">
    <property type="entry name" value="ALPHA-GALACTOSIDASE"/>
    <property type="match status" value="1"/>
</dbReference>
<evidence type="ECO:0000313" key="5">
    <source>
        <dbReference type="Proteomes" id="UP001596083"/>
    </source>
</evidence>
<comment type="caution">
    <text evidence="4">The sequence shown here is derived from an EMBL/GenBank/DDBJ whole genome shotgun (WGS) entry which is preliminary data.</text>
</comment>
<sequence>MTAQARTRRRLAALTAAGLLALAGCSSGGGSAKGGSETRTDRTAPGTPPSSSAAPTPGRSPQGTPGGSGADGHWRPRPGTAWQWQLDGAVDTSVDAPVYDIDGFENDARTVARLHDRGRKVICYINAGAWEDFRDDHDAFPESLLGAKNKGWKGEKWLDIRRLDVLAPLMGKRMDMCREKGFDAVEPDLTEGFRNNTGFPLTAADQLAFNRMLARQAHERGLAVGLKNDLEQVPQLVGDFDFAVNEQCAQFKECDRLRPFAEHGKPVFHVEYELPKEDFCAGTRQLGFSSMRKKLGLDAWREPC</sequence>
<dbReference type="PANTHER" id="PTHR35273">
    <property type="entry name" value="ALPHA-1,4 POLYGALACTOSAMINIDASE, PUTATIVE (AFU_ORTHOLOGUE AFUA_3G07890)-RELATED"/>
    <property type="match status" value="1"/>
</dbReference>